<keyword evidence="1" id="KW-0732">Signal</keyword>
<name>A0A7L9RTZ5_9PROT</name>
<dbReference type="KEGG" id="pbal:CPBP_00768"/>
<protein>
    <submittedName>
        <fullName evidence="2">Uncharacterized protein</fullName>
    </submittedName>
</protein>
<keyword evidence="3" id="KW-1185">Reference proteome</keyword>
<evidence type="ECO:0000313" key="2">
    <source>
        <dbReference type="EMBL" id="QOL19991.1"/>
    </source>
</evidence>
<reference evidence="2 3" key="1">
    <citation type="submission" date="2020-06" db="EMBL/GenBank/DDBJ databases">
        <title>The endosymbiont of the kinetoplastid Bodo saltans is a Paracaedibacter-like alpha-proteobacterium possessing a putative toxin-antitoxin system.</title>
        <authorList>
            <person name="Midha S."/>
            <person name="Rigden D.J."/>
            <person name="Siozios S."/>
            <person name="Hurst G.D.D."/>
            <person name="Jackson A.P."/>
        </authorList>
    </citation>
    <scope>NUCLEOTIDE SEQUENCE [LARGE SCALE GENOMIC DNA]</scope>
    <source>
        <strain evidence="2">Lake Konstanz</strain>
    </source>
</reference>
<feature type="signal peptide" evidence="1">
    <location>
        <begin position="1"/>
        <end position="31"/>
    </location>
</feature>
<dbReference type="EMBL" id="CP054719">
    <property type="protein sequence ID" value="QOL19991.1"/>
    <property type="molecule type" value="Genomic_DNA"/>
</dbReference>
<feature type="chain" id="PRO_5032858662" evidence="1">
    <location>
        <begin position="32"/>
        <end position="933"/>
    </location>
</feature>
<accession>A0A7L9RTZ5</accession>
<sequence>MLGRRIIFKAALTKLASLFAGLCILYGSAYASSTAIVSVQIGDHPEFVRLSLTWPQPINFDYVRKSTGFEVRFFQKSELLLDRLISVFPGSSYRQEGNQTVLTINVSPNRNFIAKSYGNITYLDVYKGGGQELKLVPHPSIKVTHTAVAEKKDEAKAAGIDLQNLFRRVADYLGELKPDMGATVTTSGDNGILLKYQDAPIAVYEYEKKIWIVILKDELPILEKQIEEKYSIQLLKISGAFVLQIAAKDFTNPIVSKGDDGWKIDFKRALPYGNNPQFFIRDGTEKIKMNRSGLFDPVDVNGISVFCTLSPEVFVPIQIAHQKVNVLATSVGGAFKTDTPEAIEMDRDFITLLSDVGTLPHDQPKKIDFSRHDLSEPFWRYKQKLLGSIVSMDENSIQKHVDLILLYLSNGFGSEAASETKVLSQESAEIDPEFIALLSSIAGIVDGIIEADVVNKLFSFHKADLEAAAWCAFALAKLEQKVIPYFLGEYLSHSINTFPEPVKSMLLVSLADLLILQNDIDLAEAIIQKANETRLSPETVLLKQFLYTKIRKTKYKQSEVSEFKRLLRQTQDPLLEARVILESDLVDWKKRDHLQYIEKLEIILPLIEGSLYHLEVLDYLFRYHISANNYLYGLELAVMYKKFHPKAYFKIKPQIQTLMYELMREKALEKSGLIFTLQLLTEFVDDLPSSGHIADTILDLTQKVQRIGLLGESIQLIEMYIRREEVRLKPKKQQAVFFQLLDFYIKNEDMSKAKDLIEIVEKGGKLTKGEMEKIQVFKARLSLLKNKQDEALVFLQVNHSLEGLKIKSSLLWGQKNWSGAADALEELIDVHGNQLDSERKERYIVHLAAALVLNEEKYRSKNVGRQKTRVTLQGILQKYEGVLSKYKVLLQDLTTEPYNSLSDTLTRQVITNEINETNKIENLFNQLKAVPTN</sequence>
<dbReference type="Proteomes" id="UP000594001">
    <property type="component" value="Chromosome"/>
</dbReference>
<organism evidence="2 3">
    <name type="scientific">Candidatus Bodocaedibacter vickermanii</name>
    <dbReference type="NCBI Taxonomy" id="2741701"/>
    <lineage>
        <taxon>Bacteria</taxon>
        <taxon>Pseudomonadati</taxon>
        <taxon>Pseudomonadota</taxon>
        <taxon>Alphaproteobacteria</taxon>
        <taxon>Holosporales</taxon>
        <taxon>Candidatus Paracaedibacteraceae</taxon>
        <taxon>Candidatus Bodocaedibacter</taxon>
    </lineage>
</organism>
<evidence type="ECO:0000313" key="3">
    <source>
        <dbReference type="Proteomes" id="UP000594001"/>
    </source>
</evidence>
<evidence type="ECO:0000256" key="1">
    <source>
        <dbReference type="SAM" id="SignalP"/>
    </source>
</evidence>
<proteinExistence type="predicted"/>
<dbReference type="AlphaFoldDB" id="A0A7L9RTZ5"/>
<gene>
    <name evidence="2" type="ORF">CPBP_00768</name>
</gene>